<accession>A4JLD8</accession>
<dbReference type="AlphaFoldDB" id="A4JLD8"/>
<proteinExistence type="predicted"/>
<sequence length="343" mass="36388">MKNSSKAILVGCGVLATLLSGCTTLPNTDMKPEARQTLHSIAMLDVAEPKRVEVLNLGGAAAGFGLIGAIAQGAVNASHTNTYMGHVAAGKIVFAPDIAAGVTDRLAGNGYQVVKLDGQKVKLAEDGKSDDYSGIQTDADAIMNVWFTSFGYISPPNDPDYIPWVVIRARILDAKTKQDIYFKTFACGYDIKANSVHIDSDFAYAYGSFSDLEKNFDKSVEGIKSCEKSVVDMIGDDLARTPKDRSAMRATVVTARRTTAQLPRPSRNDCSGVRRKAIALPADGTASATDANEGEEREEGNHKLPAGFPPPGSPQQRPAYSPLSLLICGSADDSPGVNKPTCA</sequence>
<protein>
    <recommendedName>
        <fullName evidence="4">Lipoprotein</fullName>
    </recommendedName>
</protein>
<dbReference type="PROSITE" id="PS51257">
    <property type="entry name" value="PROKAR_LIPOPROTEIN"/>
    <property type="match status" value="1"/>
</dbReference>
<gene>
    <name evidence="2" type="ordered locus">Bcep1808_4111</name>
</gene>
<dbReference type="EMBL" id="CP000615">
    <property type="protein sequence ID" value="ABO57091.1"/>
    <property type="molecule type" value="Genomic_DNA"/>
</dbReference>
<dbReference type="Proteomes" id="UP000002287">
    <property type="component" value="Chromosome 2"/>
</dbReference>
<evidence type="ECO:0008006" key="4">
    <source>
        <dbReference type="Google" id="ProtNLM"/>
    </source>
</evidence>
<dbReference type="KEGG" id="bvi:Bcep1808_4111"/>
<feature type="region of interest" description="Disordered" evidence="1">
    <location>
        <begin position="281"/>
        <end position="343"/>
    </location>
</feature>
<evidence type="ECO:0000313" key="3">
    <source>
        <dbReference type="Proteomes" id="UP000002287"/>
    </source>
</evidence>
<reference evidence="3" key="1">
    <citation type="submission" date="2007-03" db="EMBL/GenBank/DDBJ databases">
        <title>Complete sequence of chromosome 2 of Burkholderia vietnamiensis G4.</title>
        <authorList>
            <consortium name="US DOE Joint Genome Institute"/>
            <person name="Copeland A."/>
            <person name="Lucas S."/>
            <person name="Lapidus A."/>
            <person name="Barry K."/>
            <person name="Detter J.C."/>
            <person name="Glavina del Rio T."/>
            <person name="Hammon N."/>
            <person name="Israni S."/>
            <person name="Dalin E."/>
            <person name="Tice H."/>
            <person name="Pitluck S."/>
            <person name="Chain P."/>
            <person name="Malfatti S."/>
            <person name="Shin M."/>
            <person name="Vergez L."/>
            <person name="Schmutz J."/>
            <person name="Larimer F."/>
            <person name="Land M."/>
            <person name="Hauser L."/>
            <person name="Kyrpides N."/>
            <person name="Tiedje J."/>
            <person name="Richardson P."/>
        </authorList>
    </citation>
    <scope>NUCLEOTIDE SEQUENCE [LARGE SCALE GENOMIC DNA]</scope>
    <source>
        <strain evidence="3">G4 / LMG 22486</strain>
    </source>
</reference>
<dbReference type="HOGENOM" id="CLU_069551_0_0_4"/>
<evidence type="ECO:0000256" key="1">
    <source>
        <dbReference type="SAM" id="MobiDB-lite"/>
    </source>
</evidence>
<organism evidence="2 3">
    <name type="scientific">Burkholderia vietnamiensis (strain G4 / LMG 22486)</name>
    <name type="common">Burkholderia cepacia (strain R1808)</name>
    <dbReference type="NCBI Taxonomy" id="269482"/>
    <lineage>
        <taxon>Bacteria</taxon>
        <taxon>Pseudomonadati</taxon>
        <taxon>Pseudomonadota</taxon>
        <taxon>Betaproteobacteria</taxon>
        <taxon>Burkholderiales</taxon>
        <taxon>Burkholderiaceae</taxon>
        <taxon>Burkholderia</taxon>
        <taxon>Burkholderia cepacia complex</taxon>
    </lineage>
</organism>
<evidence type="ECO:0000313" key="2">
    <source>
        <dbReference type="EMBL" id="ABO57091.1"/>
    </source>
</evidence>
<name>A4JLD8_BURVG</name>